<accession>A0A6N8TG81</accession>
<evidence type="ECO:0000313" key="2">
    <source>
        <dbReference type="Proteomes" id="UP000440304"/>
    </source>
</evidence>
<protein>
    <submittedName>
        <fullName evidence="1">N-formylglutamate amidohydrolase</fullName>
    </submittedName>
</protein>
<dbReference type="InterPro" id="IPR011227">
    <property type="entry name" value="UCP029730"/>
</dbReference>
<dbReference type="PIRSF" id="PIRSF029730">
    <property type="entry name" value="UCP029730"/>
    <property type="match status" value="1"/>
</dbReference>
<dbReference type="EMBL" id="WUML01000009">
    <property type="protein sequence ID" value="MXO01186.1"/>
    <property type="molecule type" value="Genomic_DNA"/>
</dbReference>
<proteinExistence type="predicted"/>
<dbReference type="OrthoDB" id="9815326at2"/>
<gene>
    <name evidence="1" type="ORF">GR156_12780</name>
</gene>
<dbReference type="SUPFAM" id="SSF53187">
    <property type="entry name" value="Zn-dependent exopeptidases"/>
    <property type="match status" value="1"/>
</dbReference>
<keyword evidence="1" id="KW-0378">Hydrolase</keyword>
<organism evidence="1 2">
    <name type="scientific">Shinella zoogloeoides</name>
    <name type="common">Crabtreella saccharophila</name>
    <dbReference type="NCBI Taxonomy" id="352475"/>
    <lineage>
        <taxon>Bacteria</taxon>
        <taxon>Pseudomonadati</taxon>
        <taxon>Pseudomonadota</taxon>
        <taxon>Alphaproteobacteria</taxon>
        <taxon>Hyphomicrobiales</taxon>
        <taxon>Rhizobiaceae</taxon>
        <taxon>Shinella</taxon>
    </lineage>
</organism>
<sequence>MTSTKVIARPENRLRHDPAEPLLAIDEPPPYAVINPDGASPYLLLCEHASNRIPRALGDLGLPEAERRRHIAWDIGVNALSQHLSRALDAPLFMTGYSRLVIDCNRPLGVPSAIPEVSETTEIPGNRDLTDAERQQRIDTLFTPFAEAVAHRLDLLQAQGRRPVVVGVHSFTPVYFGRQRPWHAGILYGKATDFGRALIRGLQADAALTIGDNEPYNIHPDEDYTVPVHADARGLPGALIEVRHDLVDTLAGVHEWGERLTRCLQDALKEDAG</sequence>
<dbReference type="AlphaFoldDB" id="A0A6N8TG81"/>
<evidence type="ECO:0000313" key="1">
    <source>
        <dbReference type="EMBL" id="MXO01186.1"/>
    </source>
</evidence>
<name>A0A6N8TG81_SHIZO</name>
<dbReference type="GO" id="GO:0016787">
    <property type="term" value="F:hydrolase activity"/>
    <property type="evidence" value="ECO:0007669"/>
    <property type="project" value="UniProtKB-KW"/>
</dbReference>
<comment type="caution">
    <text evidence="1">The sequence shown here is derived from an EMBL/GenBank/DDBJ whole genome shotgun (WGS) entry which is preliminary data.</text>
</comment>
<dbReference type="InterPro" id="IPR007709">
    <property type="entry name" value="N-FG_amidohydro"/>
</dbReference>
<dbReference type="Gene3D" id="3.40.630.40">
    <property type="entry name" value="Zn-dependent exopeptidases"/>
    <property type="match status" value="1"/>
</dbReference>
<dbReference type="Proteomes" id="UP000440304">
    <property type="component" value="Unassembled WGS sequence"/>
</dbReference>
<dbReference type="RefSeq" id="WP_160786565.1">
    <property type="nucleotide sequence ID" value="NZ_CP086612.1"/>
</dbReference>
<reference evidence="1 2" key="1">
    <citation type="submission" date="2019-12" db="EMBL/GenBank/DDBJ databases">
        <title>Shinella granuli gen. nov., sp. nov., and proposal of the reclassification of Zoogloea ramigera ATCC 19623 as Shinella zoogloeoides sp. nov.</title>
        <authorList>
            <person name="Gao J."/>
        </authorList>
    </citation>
    <scope>NUCLEOTIDE SEQUENCE [LARGE SCALE GENOMIC DNA]</scope>
    <source>
        <strain evidence="1 2">DSM 287</strain>
    </source>
</reference>
<dbReference type="Pfam" id="PF05013">
    <property type="entry name" value="FGase"/>
    <property type="match status" value="1"/>
</dbReference>